<evidence type="ECO:0000259" key="8">
    <source>
        <dbReference type="PROSITE" id="PS50886"/>
    </source>
</evidence>
<keyword evidence="5" id="KW-0648">Protein biosynthesis</keyword>
<dbReference type="FunFam" id="2.40.50.140:FF:000047">
    <property type="entry name" value="tyrosine--tRNA ligase, cytoplasmic isoform X2"/>
    <property type="match status" value="1"/>
</dbReference>
<dbReference type="InterPro" id="IPR002547">
    <property type="entry name" value="tRNA-bd_dom"/>
</dbReference>
<dbReference type="PANTHER" id="PTHR11586">
    <property type="entry name" value="TRNA-AMINOACYLATION COFACTOR ARC1 FAMILY MEMBER"/>
    <property type="match status" value="1"/>
</dbReference>
<dbReference type="Pfam" id="PF01588">
    <property type="entry name" value="tRNA_bind"/>
    <property type="match status" value="1"/>
</dbReference>
<keyword evidence="3 6" id="KW-0820">tRNA-binding</keyword>
<keyword evidence="10" id="KW-1185">Reference proteome</keyword>
<dbReference type="EMBL" id="CAJHNH020001068">
    <property type="protein sequence ID" value="CAG5121350.1"/>
    <property type="molecule type" value="Genomic_DNA"/>
</dbReference>
<dbReference type="OrthoDB" id="197206at2759"/>
<keyword evidence="2" id="KW-0963">Cytoplasm</keyword>
<feature type="domain" description="TRNA-binding" evidence="8">
    <location>
        <begin position="95"/>
        <end position="196"/>
    </location>
</feature>
<feature type="compositionally biased region" description="Basic and acidic residues" evidence="7">
    <location>
        <begin position="62"/>
        <end position="81"/>
    </location>
</feature>
<dbReference type="CDD" id="cd02799">
    <property type="entry name" value="tRNA_bind_EMAP-II_like"/>
    <property type="match status" value="1"/>
</dbReference>
<feature type="compositionally biased region" description="Basic and acidic residues" evidence="7">
    <location>
        <begin position="33"/>
        <end position="50"/>
    </location>
</feature>
<evidence type="ECO:0000313" key="9">
    <source>
        <dbReference type="EMBL" id="CAG5121350.1"/>
    </source>
</evidence>
<dbReference type="GO" id="GO:0005737">
    <property type="term" value="C:cytoplasm"/>
    <property type="evidence" value="ECO:0007669"/>
    <property type="project" value="UniProtKB-SubCell"/>
</dbReference>
<comment type="caution">
    <text evidence="9">The sequence shown here is derived from an EMBL/GenBank/DDBJ whole genome shotgun (WGS) entry which is preliminary data.</text>
</comment>
<feature type="non-terminal residue" evidence="9">
    <location>
        <position position="1"/>
    </location>
</feature>
<dbReference type="GO" id="GO:0006412">
    <property type="term" value="P:translation"/>
    <property type="evidence" value="ECO:0007669"/>
    <property type="project" value="UniProtKB-KW"/>
</dbReference>
<dbReference type="SUPFAM" id="SSF50249">
    <property type="entry name" value="Nucleic acid-binding proteins"/>
    <property type="match status" value="1"/>
</dbReference>
<dbReference type="Proteomes" id="UP000678393">
    <property type="component" value="Unassembled WGS sequence"/>
</dbReference>
<name>A0A8S3Z184_9EUPU</name>
<accession>A0A8S3Z184</accession>
<dbReference type="PANTHER" id="PTHR11586:SF33">
    <property type="entry name" value="AMINOACYL TRNA SYNTHASE COMPLEX-INTERACTING MULTIFUNCTIONAL PROTEIN 1"/>
    <property type="match status" value="1"/>
</dbReference>
<sequence>RQVQLPTKAAIAALSSQAAPLVNGNVEVSPSEKPPKEVKDASNKKTKQEDQPVTGGKKPKVDKKGKEGKTGGGDEKPKKADAVASGDQAADGAVDVSRLDLRVGKIVAVERHPDAETLYVEQVDLGEGRNRTVVSGLVKHFPVNAMKDRIAVFMCNLKPAKIRGVLSEAMIMCAVGPQKTEILVPPTDSVIGDRIVVEEYPGKPDEQLNPKKKIWETLKPDVRTDSERIASYKGARWTIPGKGFVVAPTLSSTQIS</sequence>
<dbReference type="Gene3D" id="2.40.50.140">
    <property type="entry name" value="Nucleic acid-binding proteins"/>
    <property type="match status" value="1"/>
</dbReference>
<evidence type="ECO:0000313" key="10">
    <source>
        <dbReference type="Proteomes" id="UP000678393"/>
    </source>
</evidence>
<feature type="region of interest" description="Disordered" evidence="7">
    <location>
        <begin position="15"/>
        <end position="89"/>
    </location>
</feature>
<dbReference type="InterPro" id="IPR012340">
    <property type="entry name" value="NA-bd_OB-fold"/>
</dbReference>
<keyword evidence="4 6" id="KW-0694">RNA-binding</keyword>
<dbReference type="GO" id="GO:0000049">
    <property type="term" value="F:tRNA binding"/>
    <property type="evidence" value="ECO:0007669"/>
    <property type="project" value="UniProtKB-UniRule"/>
</dbReference>
<evidence type="ECO:0000256" key="2">
    <source>
        <dbReference type="ARBA" id="ARBA00022490"/>
    </source>
</evidence>
<evidence type="ECO:0000256" key="3">
    <source>
        <dbReference type="ARBA" id="ARBA00022555"/>
    </source>
</evidence>
<gene>
    <name evidence="9" type="ORF">CUNI_LOCUS6908</name>
</gene>
<proteinExistence type="predicted"/>
<protein>
    <recommendedName>
        <fullName evidence="8">tRNA-binding domain-containing protein</fullName>
    </recommendedName>
</protein>
<evidence type="ECO:0000256" key="5">
    <source>
        <dbReference type="ARBA" id="ARBA00022917"/>
    </source>
</evidence>
<dbReference type="PROSITE" id="PS50886">
    <property type="entry name" value="TRBD"/>
    <property type="match status" value="1"/>
</dbReference>
<evidence type="ECO:0000256" key="6">
    <source>
        <dbReference type="PROSITE-ProRule" id="PRU00209"/>
    </source>
</evidence>
<organism evidence="9 10">
    <name type="scientific">Candidula unifasciata</name>
    <dbReference type="NCBI Taxonomy" id="100452"/>
    <lineage>
        <taxon>Eukaryota</taxon>
        <taxon>Metazoa</taxon>
        <taxon>Spiralia</taxon>
        <taxon>Lophotrochozoa</taxon>
        <taxon>Mollusca</taxon>
        <taxon>Gastropoda</taxon>
        <taxon>Heterobranchia</taxon>
        <taxon>Euthyneura</taxon>
        <taxon>Panpulmonata</taxon>
        <taxon>Eupulmonata</taxon>
        <taxon>Stylommatophora</taxon>
        <taxon>Helicina</taxon>
        <taxon>Helicoidea</taxon>
        <taxon>Geomitridae</taxon>
        <taxon>Candidula</taxon>
    </lineage>
</organism>
<reference evidence="9" key="1">
    <citation type="submission" date="2021-04" db="EMBL/GenBank/DDBJ databases">
        <authorList>
            <consortium name="Molecular Ecology Group"/>
        </authorList>
    </citation>
    <scope>NUCLEOTIDE SEQUENCE</scope>
</reference>
<comment type="subcellular location">
    <subcellularLocation>
        <location evidence="1">Cytoplasm</location>
    </subcellularLocation>
</comment>
<dbReference type="InterPro" id="IPR051270">
    <property type="entry name" value="Tyrosine-tRNA_ligase_regulator"/>
</dbReference>
<evidence type="ECO:0000256" key="4">
    <source>
        <dbReference type="ARBA" id="ARBA00022884"/>
    </source>
</evidence>
<evidence type="ECO:0000256" key="7">
    <source>
        <dbReference type="SAM" id="MobiDB-lite"/>
    </source>
</evidence>
<dbReference type="AlphaFoldDB" id="A0A8S3Z184"/>
<evidence type="ECO:0000256" key="1">
    <source>
        <dbReference type="ARBA" id="ARBA00004496"/>
    </source>
</evidence>